<protein>
    <submittedName>
        <fullName evidence="6">Pentatricopeptide repeat-containing protein At1g71420</fullName>
    </submittedName>
</protein>
<dbReference type="InterPro" id="IPR032867">
    <property type="entry name" value="DYW_dom"/>
</dbReference>
<name>A0A6P8D423_PUNGR</name>
<comment type="similarity">
    <text evidence="1">Belongs to the PPR family. PCMP-H subfamily.</text>
</comment>
<dbReference type="NCBIfam" id="TIGR00756">
    <property type="entry name" value="PPR"/>
    <property type="match status" value="2"/>
</dbReference>
<dbReference type="Proteomes" id="UP000515151">
    <property type="component" value="Chromosome 4"/>
</dbReference>
<dbReference type="OrthoDB" id="1894072at2759"/>
<evidence type="ECO:0000259" key="4">
    <source>
        <dbReference type="Pfam" id="PF14432"/>
    </source>
</evidence>
<feature type="repeat" description="PPR" evidence="3">
    <location>
        <begin position="484"/>
        <end position="514"/>
    </location>
</feature>
<gene>
    <name evidence="6" type="primary">LOC116203968</name>
</gene>
<reference evidence="6" key="2">
    <citation type="submission" date="2025-08" db="UniProtKB">
        <authorList>
            <consortium name="RefSeq"/>
        </authorList>
    </citation>
    <scope>IDENTIFICATION</scope>
    <source>
        <tissue evidence="6">Leaf</tissue>
    </source>
</reference>
<dbReference type="GO" id="GO:0009451">
    <property type="term" value="P:RNA modification"/>
    <property type="evidence" value="ECO:0007669"/>
    <property type="project" value="InterPro"/>
</dbReference>
<dbReference type="PANTHER" id="PTHR47926">
    <property type="entry name" value="PENTATRICOPEPTIDE REPEAT-CONTAINING PROTEIN"/>
    <property type="match status" value="1"/>
</dbReference>
<reference evidence="5" key="1">
    <citation type="journal article" date="2020" name="Plant Biotechnol. J.">
        <title>The pomegranate (Punica granatum L.) draft genome dissects genetic divergence between soft- and hard-seeded cultivars.</title>
        <authorList>
            <person name="Luo X."/>
            <person name="Li H."/>
            <person name="Wu Z."/>
            <person name="Yao W."/>
            <person name="Zhao P."/>
            <person name="Cao D."/>
            <person name="Yu H."/>
            <person name="Li K."/>
            <person name="Poudel K."/>
            <person name="Zhao D."/>
            <person name="Zhang F."/>
            <person name="Xia X."/>
            <person name="Chen L."/>
            <person name="Wang Q."/>
            <person name="Jing D."/>
            <person name="Cao S."/>
        </authorList>
    </citation>
    <scope>NUCLEOTIDE SEQUENCE [LARGE SCALE GENOMIC DNA]</scope>
    <source>
        <strain evidence="5">cv. Tunisia</strain>
    </source>
</reference>
<feature type="domain" description="DYW" evidence="4">
    <location>
        <begin position="664"/>
        <end position="758"/>
    </location>
</feature>
<dbReference type="InterPro" id="IPR046960">
    <property type="entry name" value="PPR_At4g14850-like_plant"/>
</dbReference>
<sequence length="758" mass="84255">MPPPLSPSISFCKSLHTFRLQEQVRLLAAGGRLEEALSLLSASSAADPGSGPPIDVQTYAALFHSCAGFNSLHHGIAFHRLLLQNSNDSAKLNLSPPNHRLFLTNHLINMYAKCGDLTYARTLFDEMSQRNHVSWTALISGYAQHGCGDDCFLLFSAMLGHFRPNEFAFTSVLSSCNDNSNGKQCGKQVHALALKFSIDASVYVANALISMYSKVSGCGAEKAWTVFRAMEFRNLITWNSMIAGFQLQGLGSFAIQLFTEMRRTPVGFDRATLVSLFSSLSSGAIGEGTRTVGFGLKYCCQLHSLAIRSGLISEIEVITALVKAYSDLRGEIADCYRLFLETDSHSQRDVVFWTGIITAFAEREPGESLFLFRELHRKGDVAPDRYTLSSVVKACGGLISERHALSVHSQVIKHGLDRDTVVANSLIHAYARCSSVSLAKQVFEGMEMESRDLVSWNSMLKAHALHGQGQEALRLSTEMSVPPDSATFVALLSACSHSGLVEDGIRIFDIMLRDYRITPQLDHYACMVDILGRAGRVLEAQKLINQMPMEPDSVVWSAFLGACRKHGVVQLAALAAANLKELEPERSLGYVQISNIYCSGGRFNEAGLVRKEMRWSGVRKEPGLSWVEIGSQIHEFASGGNRHPQKELIRSELEQFIGQLKELGYVPETSLALHDIEEEQKEEQLYHHSEKLALVFAIMNGERRFWKAIKIMKNIRICVDCHNFMKLASGLLGKEIVVRDSNRFHHFNNRVCSCNDYW</sequence>
<dbReference type="Pfam" id="PF14432">
    <property type="entry name" value="DYW_deaminase"/>
    <property type="match status" value="1"/>
</dbReference>
<dbReference type="RefSeq" id="XP_031391827.1">
    <property type="nucleotide sequence ID" value="XM_031535967.1"/>
</dbReference>
<dbReference type="InterPro" id="IPR046848">
    <property type="entry name" value="E_motif"/>
</dbReference>
<dbReference type="PANTHER" id="PTHR47926:SF382">
    <property type="entry name" value="PENTACOTRIPEPTIDE-REPEAT REGION OF PRORP DOMAIN-CONTAINING PROTEIN"/>
    <property type="match status" value="1"/>
</dbReference>
<dbReference type="GO" id="GO:0008270">
    <property type="term" value="F:zinc ion binding"/>
    <property type="evidence" value="ECO:0007669"/>
    <property type="project" value="InterPro"/>
</dbReference>
<dbReference type="GeneID" id="116203968"/>
<dbReference type="PROSITE" id="PS51375">
    <property type="entry name" value="PPR"/>
    <property type="match status" value="2"/>
</dbReference>
<dbReference type="FunFam" id="1.25.40.10:FF:001093">
    <property type="entry name" value="Pentatricopeptide repeat-containing protein At2g34400"/>
    <property type="match status" value="1"/>
</dbReference>
<dbReference type="Gene3D" id="1.25.40.10">
    <property type="entry name" value="Tetratricopeptide repeat domain"/>
    <property type="match status" value="4"/>
</dbReference>
<keyword evidence="5" id="KW-1185">Reference proteome</keyword>
<proteinExistence type="inferred from homology"/>
<dbReference type="AlphaFoldDB" id="A0A6P8D423"/>
<dbReference type="Pfam" id="PF01535">
    <property type="entry name" value="PPR"/>
    <property type="match status" value="7"/>
</dbReference>
<dbReference type="GO" id="GO:0003723">
    <property type="term" value="F:RNA binding"/>
    <property type="evidence" value="ECO:0007669"/>
    <property type="project" value="InterPro"/>
</dbReference>
<dbReference type="Pfam" id="PF20431">
    <property type="entry name" value="E_motif"/>
    <property type="match status" value="1"/>
</dbReference>
<evidence type="ECO:0000313" key="6">
    <source>
        <dbReference type="RefSeq" id="XP_031391827.1"/>
    </source>
</evidence>
<organism evidence="5 6">
    <name type="scientific">Punica granatum</name>
    <name type="common">Pomegranate</name>
    <dbReference type="NCBI Taxonomy" id="22663"/>
    <lineage>
        <taxon>Eukaryota</taxon>
        <taxon>Viridiplantae</taxon>
        <taxon>Streptophyta</taxon>
        <taxon>Embryophyta</taxon>
        <taxon>Tracheophyta</taxon>
        <taxon>Spermatophyta</taxon>
        <taxon>Magnoliopsida</taxon>
        <taxon>eudicotyledons</taxon>
        <taxon>Gunneridae</taxon>
        <taxon>Pentapetalae</taxon>
        <taxon>rosids</taxon>
        <taxon>malvids</taxon>
        <taxon>Myrtales</taxon>
        <taxon>Lythraceae</taxon>
        <taxon>Punica</taxon>
    </lineage>
</organism>
<evidence type="ECO:0000256" key="1">
    <source>
        <dbReference type="ARBA" id="ARBA00006643"/>
    </source>
</evidence>
<feature type="repeat" description="PPR" evidence="3">
    <location>
        <begin position="100"/>
        <end position="134"/>
    </location>
</feature>
<dbReference type="FunFam" id="1.25.40.10:FF:000381">
    <property type="entry name" value="Pentatricopeptide repeat-containing protein"/>
    <property type="match status" value="1"/>
</dbReference>
<keyword evidence="2" id="KW-0677">Repeat</keyword>
<dbReference type="InterPro" id="IPR002885">
    <property type="entry name" value="PPR_rpt"/>
</dbReference>
<evidence type="ECO:0000256" key="2">
    <source>
        <dbReference type="ARBA" id="ARBA00022737"/>
    </source>
</evidence>
<evidence type="ECO:0000313" key="5">
    <source>
        <dbReference type="Proteomes" id="UP000515151"/>
    </source>
</evidence>
<accession>A0A6P8D423</accession>
<evidence type="ECO:0000256" key="3">
    <source>
        <dbReference type="PROSITE-ProRule" id="PRU00708"/>
    </source>
</evidence>
<dbReference type="InterPro" id="IPR011990">
    <property type="entry name" value="TPR-like_helical_dom_sf"/>
</dbReference>